<reference evidence="4 5" key="1">
    <citation type="submission" date="2019-01" db="EMBL/GenBank/DDBJ databases">
        <title>Sequencing of cultivated peanut Arachis hypogaea provides insights into genome evolution and oil improvement.</title>
        <authorList>
            <person name="Chen X."/>
        </authorList>
    </citation>
    <scope>NUCLEOTIDE SEQUENCE [LARGE SCALE GENOMIC DNA]</scope>
    <source>
        <strain evidence="5">cv. Fuhuasheng</strain>
        <tissue evidence="4">Leaves</tissue>
    </source>
</reference>
<evidence type="ECO:0000313" key="4">
    <source>
        <dbReference type="EMBL" id="RYQ97234.1"/>
    </source>
</evidence>
<keyword evidence="2" id="KW-0677">Repeat</keyword>
<dbReference type="Gene3D" id="1.25.40.10">
    <property type="entry name" value="Tetratricopeptide repeat domain"/>
    <property type="match status" value="2"/>
</dbReference>
<evidence type="ECO:0008006" key="6">
    <source>
        <dbReference type="Google" id="ProtNLM"/>
    </source>
</evidence>
<dbReference type="EMBL" id="SDMP01000018">
    <property type="protein sequence ID" value="RYQ97234.1"/>
    <property type="molecule type" value="Genomic_DNA"/>
</dbReference>
<name>A0A444Y5M9_ARAHY</name>
<dbReference type="Pfam" id="PF13041">
    <property type="entry name" value="PPR_2"/>
    <property type="match status" value="1"/>
</dbReference>
<dbReference type="PANTHER" id="PTHR47941">
    <property type="entry name" value="PENTATRICOPEPTIDE REPEAT-CONTAINING PROTEIN 3, MITOCHONDRIAL"/>
    <property type="match status" value="1"/>
</dbReference>
<protein>
    <recommendedName>
        <fullName evidence="6">Pentatricopeptide repeat-containing protein</fullName>
    </recommendedName>
</protein>
<comment type="similarity">
    <text evidence="1">Belongs to the PPR family. P subfamily.</text>
</comment>
<dbReference type="Proteomes" id="UP000289738">
    <property type="component" value="Chromosome B08"/>
</dbReference>
<dbReference type="InterPro" id="IPR002885">
    <property type="entry name" value="PPR_rpt"/>
</dbReference>
<evidence type="ECO:0000256" key="2">
    <source>
        <dbReference type="ARBA" id="ARBA00022737"/>
    </source>
</evidence>
<keyword evidence="5" id="KW-1185">Reference proteome</keyword>
<dbReference type="PROSITE" id="PS51375">
    <property type="entry name" value="PPR"/>
    <property type="match status" value="2"/>
</dbReference>
<comment type="caution">
    <text evidence="4">The sequence shown here is derived from an EMBL/GenBank/DDBJ whole genome shotgun (WGS) entry which is preliminary data.</text>
</comment>
<evidence type="ECO:0000256" key="3">
    <source>
        <dbReference type="PROSITE-ProRule" id="PRU00708"/>
    </source>
</evidence>
<dbReference type="AlphaFoldDB" id="A0A444Y5M9"/>
<organism evidence="4 5">
    <name type="scientific">Arachis hypogaea</name>
    <name type="common">Peanut</name>
    <dbReference type="NCBI Taxonomy" id="3818"/>
    <lineage>
        <taxon>Eukaryota</taxon>
        <taxon>Viridiplantae</taxon>
        <taxon>Streptophyta</taxon>
        <taxon>Embryophyta</taxon>
        <taxon>Tracheophyta</taxon>
        <taxon>Spermatophyta</taxon>
        <taxon>Magnoliopsida</taxon>
        <taxon>eudicotyledons</taxon>
        <taxon>Gunneridae</taxon>
        <taxon>Pentapetalae</taxon>
        <taxon>rosids</taxon>
        <taxon>fabids</taxon>
        <taxon>Fabales</taxon>
        <taxon>Fabaceae</taxon>
        <taxon>Papilionoideae</taxon>
        <taxon>50 kb inversion clade</taxon>
        <taxon>dalbergioids sensu lato</taxon>
        <taxon>Dalbergieae</taxon>
        <taxon>Pterocarpus clade</taxon>
        <taxon>Arachis</taxon>
    </lineage>
</organism>
<evidence type="ECO:0000313" key="5">
    <source>
        <dbReference type="Proteomes" id="UP000289738"/>
    </source>
</evidence>
<sequence>MVIERGVVPDVWSYNILIKGYCKINKVDEAKNLMKDMFRKNIVPNIVTYNSLVDGLCKAGRISSVREISYNILISGCCKNKRLDEAMNIFRGTTKYSDSSFMLSLTSLVSN</sequence>
<feature type="repeat" description="PPR" evidence="3">
    <location>
        <begin position="10"/>
        <end position="44"/>
    </location>
</feature>
<proteinExistence type="inferred from homology"/>
<accession>A0A444Y5M9</accession>
<evidence type="ECO:0000256" key="1">
    <source>
        <dbReference type="ARBA" id="ARBA00007626"/>
    </source>
</evidence>
<dbReference type="InterPro" id="IPR011990">
    <property type="entry name" value="TPR-like_helical_dom_sf"/>
</dbReference>
<gene>
    <name evidence="4" type="ORF">Ahy_B08g093255</name>
</gene>
<dbReference type="NCBIfam" id="TIGR00756">
    <property type="entry name" value="PPR"/>
    <property type="match status" value="3"/>
</dbReference>
<feature type="repeat" description="PPR" evidence="3">
    <location>
        <begin position="45"/>
        <end position="79"/>
    </location>
</feature>
<dbReference type="Pfam" id="PF12854">
    <property type="entry name" value="PPR_1"/>
    <property type="match status" value="1"/>
</dbReference>